<dbReference type="RefSeq" id="XP_004997614.1">
    <property type="nucleotide sequence ID" value="XM_004997557.1"/>
</dbReference>
<dbReference type="FunCoup" id="F2TYI2">
    <property type="interactions" value="1517"/>
</dbReference>
<evidence type="ECO:0000256" key="2">
    <source>
        <dbReference type="SAM" id="MobiDB-lite"/>
    </source>
</evidence>
<dbReference type="GeneID" id="16078210"/>
<dbReference type="Gene3D" id="2.30.29.30">
    <property type="entry name" value="Pleckstrin-homology domain (PH domain)/Phosphotyrosine-binding domain (PTB)"/>
    <property type="match status" value="2"/>
</dbReference>
<dbReference type="KEGG" id="sre:PTSG_11761"/>
<dbReference type="SUPFAM" id="SSF47923">
    <property type="entry name" value="Ypt/Rab-GAP domain of gyp1p"/>
    <property type="match status" value="2"/>
</dbReference>
<feature type="domain" description="Rab-GAP TBC" evidence="3">
    <location>
        <begin position="489"/>
        <end position="676"/>
    </location>
</feature>
<name>F2TYI2_SALR5</name>
<feature type="compositionally biased region" description="Acidic residues" evidence="2">
    <location>
        <begin position="1072"/>
        <end position="1083"/>
    </location>
</feature>
<dbReference type="EMBL" id="GL832957">
    <property type="protein sequence ID" value="EGD78656.1"/>
    <property type="molecule type" value="Genomic_DNA"/>
</dbReference>
<evidence type="ECO:0000313" key="4">
    <source>
        <dbReference type="EMBL" id="EGD78656.1"/>
    </source>
</evidence>
<feature type="compositionally biased region" description="Low complexity" evidence="2">
    <location>
        <begin position="1086"/>
        <end position="1143"/>
    </location>
</feature>
<dbReference type="OMA" id="CTGEVPT"/>
<evidence type="ECO:0000313" key="5">
    <source>
        <dbReference type="Proteomes" id="UP000007799"/>
    </source>
</evidence>
<dbReference type="InParanoid" id="F2TYI2"/>
<dbReference type="AlphaFoldDB" id="F2TYI2"/>
<dbReference type="PROSITE" id="PS50086">
    <property type="entry name" value="TBC_RABGAP"/>
    <property type="match status" value="1"/>
</dbReference>
<dbReference type="InterPro" id="IPR004182">
    <property type="entry name" value="GRAM"/>
</dbReference>
<dbReference type="STRING" id="946362.F2TYI2"/>
<dbReference type="PANTHER" id="PTHR47666:SF1">
    <property type="entry name" value="PROTEIN VASCULAR ASSOCIATED DEATH 1, CHLOROPLASTIC"/>
    <property type="match status" value="1"/>
</dbReference>
<dbReference type="SMART" id="SM00568">
    <property type="entry name" value="GRAM"/>
    <property type="match status" value="2"/>
</dbReference>
<dbReference type="Pfam" id="PF02893">
    <property type="entry name" value="GRAM"/>
    <property type="match status" value="2"/>
</dbReference>
<dbReference type="Pfam" id="PF00566">
    <property type="entry name" value="RabGAP-TBC"/>
    <property type="match status" value="1"/>
</dbReference>
<dbReference type="CDD" id="cd13217">
    <property type="entry name" value="PH-GRAM1_TCB1D8_TCB1D9_family"/>
    <property type="match status" value="1"/>
</dbReference>
<organism evidence="5">
    <name type="scientific">Salpingoeca rosetta (strain ATCC 50818 / BSB-021)</name>
    <dbReference type="NCBI Taxonomy" id="946362"/>
    <lineage>
        <taxon>Eukaryota</taxon>
        <taxon>Choanoflagellata</taxon>
        <taxon>Craspedida</taxon>
        <taxon>Salpingoecidae</taxon>
        <taxon>Salpingoeca</taxon>
    </lineage>
</organism>
<evidence type="ECO:0000259" key="3">
    <source>
        <dbReference type="PROSITE" id="PS50086"/>
    </source>
</evidence>
<proteinExistence type="predicted"/>
<feature type="compositionally biased region" description="Acidic residues" evidence="2">
    <location>
        <begin position="998"/>
        <end position="1049"/>
    </location>
</feature>
<sequence>MWTTPEEILIANALWTTRESNRFFALQERRGHGKTTSFFSRIIGTFDSLSDAHRTCPYRILLSQPDSEVSYQIAKAHHREEIEHHWHWLEENILERLDSIESPEDVRQFVFGKLESIAKAKPSAAQQEADAPVIAFRRLFQMPPEERLVTSCLCNYWSNKHTMPKKGWLYVSVNHFNFYSFILGEEVRLSIPWTHVVGVVEVTRFMAPAIRITTSTHKHVLSSVPDREMMLQLFYQLTAKAMSRLLEISDDAFSYLDTLEYETQLMRDEHAERDVPDDRLFEYYCHQYETQQYRELFRLPQSEQLESRWDCAVFDTHTREPVFGRLYVSANYMCFSSGKASGLTLILAYRDIATIELTDEARRSSDPAAVMSAICITPHGQKGHTMFGFMADPAKIARLALDRTTEAKARRRKHDAAEKDADVIVEEEHILKRPLHEEYGTDSGKEVQPTKQHHISLLKEQQWHAFLEENACGASTFRTGAERDLVVKGIPLKLRPQLWMEYSGALHDMQAAPGEYARLLVANRGRTCLAIEEIERDLHRSLPEHPAFQRDVGIDALRRVLTAYAWRNPEIGYCQAMNIVTSVMLIYTSEEEAFWLLCALCERLLPDYYTKKIVGALVDQRVFENLVTEFMPELGRHLEATGLLGMLSLPWFITMFVSVMPFQSAVSVLDCVFYDGARVLLMLGLQLLEDNYDELLQQPEDCYIMATLTQALQAISNTETRTTHKGDKKGSNVNSLLHRAYNKYGHYVTNEYLIKQRRNVRLGVVQELQNSVSRSAVRTVVGDSLFDKDELAFLHREFHDGCMKVAFWTQQKDRHKRRYLDQTQFGALLRKLTEWDVFADAMYTLLHKEGPVNFVSFTNALGIVCRGSLNSRLVMLLRMFETPNTRKFPDKVDHQQLANLWQHLSELFTTNSCEKDMRYEQAFNEVVATAVTLASKQECLPMSVHVSDGEEREGTAEHKHGADSARQTGVGGGDGEGEDKGTGASETNVVVEKGAPTADDDDDNDDDAEALSDAGDRDDDDDDDEEVEEEEKEVATGDDGEQNAGDENEATSKGGQVVVPEASEGQHTTQAEDGEPGEEEEEESAQKPAAPEVTTAADMTPTPAADADAVLMMVAEEVGSHPASHHPATTASTPASATASATTQQRDRTRSEASLWSKASVEEMEANPHTETMTFKVFRAAVLSQPLMVEYFERQVPLRERD</sequence>
<evidence type="ECO:0000256" key="1">
    <source>
        <dbReference type="ARBA" id="ARBA00022737"/>
    </source>
</evidence>
<dbReference type="FunFam" id="1.10.8.270:FF:000002">
    <property type="entry name" value="TBC1 domain family member 9B"/>
    <property type="match status" value="1"/>
</dbReference>
<gene>
    <name evidence="4" type="ORF">PTSG_11761</name>
</gene>
<reference evidence="4" key="1">
    <citation type="submission" date="2009-08" db="EMBL/GenBank/DDBJ databases">
        <title>Annotation of Salpingoeca rosetta.</title>
        <authorList>
            <consortium name="The Broad Institute Genome Sequencing Platform"/>
            <person name="Russ C."/>
            <person name="Cuomo C."/>
            <person name="Burger G."/>
            <person name="Gray M.W."/>
            <person name="Holland P.W.H."/>
            <person name="King N."/>
            <person name="Lang F.B.F."/>
            <person name="Roger A.J."/>
            <person name="Ruiz-Trillo I."/>
            <person name="Young S.K."/>
            <person name="Zeng Q."/>
            <person name="Gargeya S."/>
            <person name="Alvarado L."/>
            <person name="Berlin A."/>
            <person name="Chapman S.B."/>
            <person name="Chen Z."/>
            <person name="Freedman E."/>
            <person name="Gellesch M."/>
            <person name="Goldberg J."/>
            <person name="Griggs A."/>
            <person name="Gujja S."/>
            <person name="Heilman E."/>
            <person name="Heiman D."/>
            <person name="Howarth C."/>
            <person name="Mehta T."/>
            <person name="Neiman D."/>
            <person name="Pearson M."/>
            <person name="Roberts A."/>
            <person name="Saif S."/>
            <person name="Shea T."/>
            <person name="Shenoy N."/>
            <person name="Sisk P."/>
            <person name="Stolte C."/>
            <person name="Sykes S."/>
            <person name="White J."/>
            <person name="Yandava C."/>
            <person name="Haas B."/>
            <person name="Nusbaum C."/>
            <person name="Birren B."/>
        </authorList>
    </citation>
    <scope>NUCLEOTIDE SEQUENCE [LARGE SCALE GENOMIC DNA]</scope>
    <source>
        <strain evidence="4">ATCC 50818</strain>
    </source>
</reference>
<dbReference type="InterPro" id="IPR035969">
    <property type="entry name" value="Rab-GAP_TBC_sf"/>
</dbReference>
<dbReference type="InterPro" id="IPR011993">
    <property type="entry name" value="PH-like_dom_sf"/>
</dbReference>
<dbReference type="OrthoDB" id="17687at2759"/>
<accession>F2TYI2</accession>
<dbReference type="PANTHER" id="PTHR47666">
    <property type="entry name" value="PROTEIN VASCULAR ASSOCIATED DEATH 1, CHLOROPLASTIC"/>
    <property type="match status" value="1"/>
</dbReference>
<keyword evidence="1" id="KW-0677">Repeat</keyword>
<dbReference type="Gene3D" id="1.10.8.270">
    <property type="entry name" value="putative rabgap domain of human tbc1 domain family member 14 like domains"/>
    <property type="match status" value="1"/>
</dbReference>
<protein>
    <recommendedName>
        <fullName evidence="3">Rab-GAP TBC domain-containing protein</fullName>
    </recommendedName>
</protein>
<dbReference type="InterPro" id="IPR000195">
    <property type="entry name" value="Rab-GAP-TBC_dom"/>
</dbReference>
<dbReference type="Gene3D" id="1.10.472.80">
    <property type="entry name" value="Ypt/Rab-GAP domain of gyp1p, domain 3"/>
    <property type="match status" value="1"/>
</dbReference>
<dbReference type="SMART" id="SM00164">
    <property type="entry name" value="TBC"/>
    <property type="match status" value="1"/>
</dbReference>
<keyword evidence="5" id="KW-1185">Reference proteome</keyword>
<dbReference type="Proteomes" id="UP000007799">
    <property type="component" value="Unassembled WGS sequence"/>
</dbReference>
<feature type="compositionally biased region" description="Basic and acidic residues" evidence="2">
    <location>
        <begin position="947"/>
        <end position="963"/>
    </location>
</feature>
<feature type="region of interest" description="Disordered" evidence="2">
    <location>
        <begin position="946"/>
        <end position="1167"/>
    </location>
</feature>
<dbReference type="eggNOG" id="KOG4347">
    <property type="taxonomic scope" value="Eukaryota"/>
</dbReference>